<evidence type="ECO:0000256" key="3">
    <source>
        <dbReference type="ARBA" id="ARBA00022722"/>
    </source>
</evidence>
<dbReference type="SUPFAM" id="SSF56024">
    <property type="entry name" value="Phospholipase D/nuclease"/>
    <property type="match status" value="2"/>
</dbReference>
<evidence type="ECO:0000256" key="1">
    <source>
        <dbReference type="ARBA" id="ARBA00004227"/>
    </source>
</evidence>
<dbReference type="PANTHER" id="PTHR10185">
    <property type="entry name" value="PHOSPHOLIPASE D - RELATED"/>
    <property type="match status" value="1"/>
</dbReference>
<dbReference type="EMBL" id="QRBI01000258">
    <property type="protein sequence ID" value="RMB90120.1"/>
    <property type="molecule type" value="Genomic_DNA"/>
</dbReference>
<feature type="region of interest" description="Disordered" evidence="14">
    <location>
        <begin position="368"/>
        <end position="392"/>
    </location>
</feature>
<evidence type="ECO:0000256" key="5">
    <source>
        <dbReference type="ARBA" id="ARBA00022801"/>
    </source>
</evidence>
<keyword evidence="6" id="KW-0269">Exonuclease</keyword>
<dbReference type="Pfam" id="PF00614">
    <property type="entry name" value="PLDc"/>
    <property type="match status" value="1"/>
</dbReference>
<feature type="domain" description="PLD phosphodiesterase" evidence="15">
    <location>
        <begin position="160"/>
        <end position="187"/>
    </location>
</feature>
<dbReference type="Pfam" id="PF13918">
    <property type="entry name" value="PLDc_3"/>
    <property type="match status" value="1"/>
</dbReference>
<evidence type="ECO:0000256" key="4">
    <source>
        <dbReference type="ARBA" id="ARBA00022737"/>
    </source>
</evidence>
<organism evidence="16 17">
    <name type="scientific">Hirundo rustica rustica</name>
    <dbReference type="NCBI Taxonomy" id="333673"/>
    <lineage>
        <taxon>Eukaryota</taxon>
        <taxon>Metazoa</taxon>
        <taxon>Chordata</taxon>
        <taxon>Craniata</taxon>
        <taxon>Vertebrata</taxon>
        <taxon>Euteleostomi</taxon>
        <taxon>Archelosauria</taxon>
        <taxon>Archosauria</taxon>
        <taxon>Dinosauria</taxon>
        <taxon>Saurischia</taxon>
        <taxon>Theropoda</taxon>
        <taxon>Coelurosauria</taxon>
        <taxon>Aves</taxon>
        <taxon>Neognathae</taxon>
        <taxon>Neoaves</taxon>
        <taxon>Telluraves</taxon>
        <taxon>Australaves</taxon>
        <taxon>Passeriformes</taxon>
        <taxon>Sylvioidea</taxon>
        <taxon>Hirundinidae</taxon>
        <taxon>Hirundo</taxon>
    </lineage>
</organism>
<dbReference type="Pfam" id="PF13091">
    <property type="entry name" value="PLDc_2"/>
    <property type="match status" value="1"/>
</dbReference>
<dbReference type="GO" id="GO:0031902">
    <property type="term" value="C:late endosome membrane"/>
    <property type="evidence" value="ECO:0007669"/>
    <property type="project" value="UniProtKB-SubCell"/>
</dbReference>
<dbReference type="GO" id="GO:0043202">
    <property type="term" value="C:lysosomal lumen"/>
    <property type="evidence" value="ECO:0007669"/>
    <property type="project" value="UniProtKB-SubCell"/>
</dbReference>
<reference evidence="16 17" key="1">
    <citation type="submission" date="2018-07" db="EMBL/GenBank/DDBJ databases">
        <title>A high quality draft genome assembly of the barn swallow (H. rustica rustica).</title>
        <authorList>
            <person name="Formenti G."/>
            <person name="Chiara M."/>
            <person name="Poveda L."/>
            <person name="Francoijs K.-J."/>
            <person name="Bonisoli-Alquati A."/>
            <person name="Canova L."/>
            <person name="Gianfranceschi L."/>
            <person name="Horner D.S."/>
            <person name="Saino N."/>
        </authorList>
    </citation>
    <scope>NUCLEOTIDE SEQUENCE [LARGE SCALE GENOMIC DNA]</scope>
    <source>
        <strain evidence="16">Chelidonia</strain>
        <tissue evidence="16">Blood</tissue>
    </source>
</reference>
<feature type="domain" description="PLD phosphodiesterase" evidence="15">
    <location>
        <begin position="479"/>
        <end position="505"/>
    </location>
</feature>
<evidence type="ECO:0000256" key="12">
    <source>
        <dbReference type="ARBA" id="ARBA00039647"/>
    </source>
</evidence>
<keyword evidence="5" id="KW-0378">Hydrolase</keyword>
<evidence type="ECO:0000259" key="15">
    <source>
        <dbReference type="PROSITE" id="PS50035"/>
    </source>
</evidence>
<proteinExistence type="inferred from homology"/>
<dbReference type="InterPro" id="IPR025202">
    <property type="entry name" value="PLD-like_dom"/>
</dbReference>
<evidence type="ECO:0000313" key="17">
    <source>
        <dbReference type="Proteomes" id="UP000269221"/>
    </source>
</evidence>
<dbReference type="AlphaFoldDB" id="A0A3M0IQK1"/>
<dbReference type="EC" id="3.1.16.1" evidence="11"/>
<keyword evidence="4" id="KW-0677">Repeat</keyword>
<dbReference type="InterPro" id="IPR032803">
    <property type="entry name" value="PLDc_3"/>
</dbReference>
<evidence type="ECO:0000256" key="7">
    <source>
        <dbReference type="ARBA" id="ARBA00022963"/>
    </source>
</evidence>
<evidence type="ECO:0000256" key="8">
    <source>
        <dbReference type="ARBA" id="ARBA00035759"/>
    </source>
</evidence>
<comment type="caution">
    <text evidence="16">The sequence shown here is derived from an EMBL/GenBank/DDBJ whole genome shotgun (WGS) entry which is preliminary data.</text>
</comment>
<dbReference type="InterPro" id="IPR050874">
    <property type="entry name" value="Diverse_PLD-related"/>
</dbReference>
<name>A0A3M0IQK1_HIRRU</name>
<feature type="compositionally biased region" description="Basic residues" evidence="14">
    <location>
        <begin position="380"/>
        <end position="390"/>
    </location>
</feature>
<comment type="similarity">
    <text evidence="2">Belongs to the phospholipase D family.</text>
</comment>
<accession>A0A3M0IQK1</accession>
<evidence type="ECO:0000256" key="10">
    <source>
        <dbReference type="ARBA" id="ARBA00037858"/>
    </source>
</evidence>
<keyword evidence="7" id="KW-0443">Lipid metabolism</keyword>
<protein>
    <recommendedName>
        <fullName evidence="12">5'-3' exonuclease PLD3</fullName>
        <ecNumber evidence="11">3.1.16.1</ecNumber>
    </recommendedName>
    <alternativeName>
        <fullName evidence="13">Phospholipase D3</fullName>
    </alternativeName>
</protein>
<comment type="catalytic activity">
    <reaction evidence="8">
        <text>Exonucleolytic cleavage in the 5'- to 3'-direction to yield nucleoside 3'-phosphates.</text>
        <dbReference type="EC" id="3.1.16.1"/>
    </reaction>
</comment>
<evidence type="ECO:0000256" key="14">
    <source>
        <dbReference type="SAM" id="MobiDB-lite"/>
    </source>
</evidence>
<evidence type="ECO:0000256" key="13">
    <source>
        <dbReference type="ARBA" id="ARBA00041681"/>
    </source>
</evidence>
<dbReference type="InterPro" id="IPR001736">
    <property type="entry name" value="PLipase_D/transphosphatidylase"/>
</dbReference>
<evidence type="ECO:0000256" key="11">
    <source>
        <dbReference type="ARBA" id="ARBA00039059"/>
    </source>
</evidence>
<evidence type="ECO:0000256" key="9">
    <source>
        <dbReference type="ARBA" id="ARBA00037797"/>
    </source>
</evidence>
<dbReference type="GO" id="GO:0016042">
    <property type="term" value="P:lipid catabolic process"/>
    <property type="evidence" value="ECO:0007669"/>
    <property type="project" value="UniProtKB-KW"/>
</dbReference>
<dbReference type="PANTHER" id="PTHR10185:SF16">
    <property type="entry name" value="5'-3' EXONUCLEASE PLD3"/>
    <property type="match status" value="1"/>
</dbReference>
<gene>
    <name evidence="16" type="ORF">DUI87_33460</name>
</gene>
<dbReference type="Gene3D" id="3.30.870.10">
    <property type="entry name" value="Endonuclease Chain A"/>
    <property type="match status" value="2"/>
</dbReference>
<dbReference type="PROSITE" id="PS50035">
    <property type="entry name" value="PLD"/>
    <property type="match status" value="2"/>
</dbReference>
<evidence type="ECO:0000256" key="2">
    <source>
        <dbReference type="ARBA" id="ARBA00008664"/>
    </source>
</evidence>
<dbReference type="STRING" id="333673.A0A3M0IQK1"/>
<evidence type="ECO:0000313" key="16">
    <source>
        <dbReference type="EMBL" id="RMB90120.1"/>
    </source>
</evidence>
<dbReference type="OrthoDB" id="1923775at2759"/>
<keyword evidence="3" id="KW-0540">Nuclease</keyword>
<dbReference type="SMART" id="SM00155">
    <property type="entry name" value="PLDc"/>
    <property type="match status" value="2"/>
</dbReference>
<dbReference type="GO" id="GO:0004527">
    <property type="term" value="F:exonuclease activity"/>
    <property type="evidence" value="ECO:0007669"/>
    <property type="project" value="UniProtKB-KW"/>
</dbReference>
<dbReference type="GO" id="GO:0031901">
    <property type="term" value="C:early endosome membrane"/>
    <property type="evidence" value="ECO:0007669"/>
    <property type="project" value="UniProtKB-SubCell"/>
</dbReference>
<evidence type="ECO:0000256" key="6">
    <source>
        <dbReference type="ARBA" id="ARBA00022839"/>
    </source>
</evidence>
<keyword evidence="17" id="KW-1185">Reference proteome</keyword>
<sequence length="560" mass="60275">MGAYRQRPQGLALLAALSVLFLLAFLVLVHLRLRGDADLGSAGSCGDACRIVLVESIPEGMALGADASTFEAWLELLGAARHSLDIASFYWTLTNEDTRTHEPSAAQGERILAELLQLPRRGVSVRVAVSSPSAKAPLDDLRALESSGAAVRAVDLPRLTGGVLHTKFWLVDGVHLYVGSANMDWRSLTQDLAKIFEAYWALGVPDASIPAPWPDNYSTSFNAETAAGAGAQRPTAAVYFSSSWPVPGMELTVTLLAELLACAGVELTVTLPALAGDGAHHDAPGRAPGPCRGGAHHDAPCRAGDGAHHDAPCRAGDELTMTLPAVPGMELTMTLPAVPGMELTVMLPARAGVELTVTLPAELPARALRRWPHPGPGRPPGRHRWRRGVRGRGGDELPARHGVLAPERFWPAIDDRLRRAVVERGVRLRLLAWCWRHSRAAMFPFLRSLAAVGDNATRYHVEVRLFLVPASAAQSRIPFARVNHNKYMVTDKAAYVGTSNWSGDYFERTAGSALVVAQPGPGGAGTFRERLRDVFERDWSSAYSVDIGDVQSWASRCGPR</sequence>
<keyword evidence="7" id="KW-0442">Lipid degradation</keyword>
<comment type="subcellular location">
    <subcellularLocation>
        <location evidence="10">Early endosome membrane</location>
        <topology evidence="10">Single-pass type II membrane protein</topology>
    </subcellularLocation>
    <subcellularLocation>
        <location evidence="9">Late endosome membrane</location>
        <topology evidence="9">Single-pass type II membrane protein</topology>
    </subcellularLocation>
    <subcellularLocation>
        <location evidence="1">Lysosome lumen</location>
    </subcellularLocation>
</comment>
<dbReference type="Proteomes" id="UP000269221">
    <property type="component" value="Unassembled WGS sequence"/>
</dbReference>